<dbReference type="SUPFAM" id="SSF53850">
    <property type="entry name" value="Periplasmic binding protein-like II"/>
    <property type="match status" value="1"/>
</dbReference>
<dbReference type="InterPro" id="IPR001638">
    <property type="entry name" value="Solute-binding_3/MltF_N"/>
</dbReference>
<dbReference type="Proteomes" id="UP000254777">
    <property type="component" value="Unassembled WGS sequence"/>
</dbReference>
<evidence type="ECO:0000313" key="8">
    <source>
        <dbReference type="Proteomes" id="UP000254777"/>
    </source>
</evidence>
<name>A0A379DCS6_9FIRM</name>
<dbReference type="InterPro" id="IPR005950">
    <property type="entry name" value="ModA"/>
</dbReference>
<feature type="chain" id="PRO_5039092167" evidence="5">
    <location>
        <begin position="24"/>
        <end position="272"/>
    </location>
</feature>
<feature type="domain" description="Solute-binding protein family 3/N-terminal" evidence="6">
    <location>
        <begin position="49"/>
        <end position="269"/>
    </location>
</feature>
<feature type="binding site" evidence="4">
    <location>
        <position position="84"/>
    </location>
    <ligand>
        <name>molybdate</name>
        <dbReference type="ChEBI" id="CHEBI:36264"/>
    </ligand>
</feature>
<feature type="signal peptide" evidence="5">
    <location>
        <begin position="1"/>
        <end position="23"/>
    </location>
</feature>
<protein>
    <submittedName>
        <fullName evidence="7">Binding protein HI_1525</fullName>
    </submittedName>
</protein>
<proteinExistence type="inferred from homology"/>
<keyword evidence="3 5" id="KW-0732">Signal</keyword>
<reference evidence="7 8" key="1">
    <citation type="submission" date="2018-06" db="EMBL/GenBank/DDBJ databases">
        <authorList>
            <consortium name="Pathogen Informatics"/>
            <person name="Doyle S."/>
        </authorList>
    </citation>
    <scope>NUCLEOTIDE SEQUENCE [LARGE SCALE GENOMIC DNA]</scope>
    <source>
        <strain evidence="7 8">NCTC11088</strain>
    </source>
</reference>
<dbReference type="PANTHER" id="PTHR30632:SF0">
    <property type="entry name" value="SULFATE-BINDING PROTEIN"/>
    <property type="match status" value="1"/>
</dbReference>
<evidence type="ECO:0000256" key="4">
    <source>
        <dbReference type="PIRSR" id="PIRSR004846-1"/>
    </source>
</evidence>
<evidence type="ECO:0000259" key="6">
    <source>
        <dbReference type="SMART" id="SM00062"/>
    </source>
</evidence>
<dbReference type="RefSeq" id="WP_004819620.1">
    <property type="nucleotide sequence ID" value="NZ_UGTH01000001.1"/>
</dbReference>
<evidence type="ECO:0000256" key="3">
    <source>
        <dbReference type="ARBA" id="ARBA00022729"/>
    </source>
</evidence>
<dbReference type="CDD" id="cd13517">
    <property type="entry name" value="PBP2_ModA3_like"/>
    <property type="match status" value="1"/>
</dbReference>
<evidence type="ECO:0000256" key="5">
    <source>
        <dbReference type="SAM" id="SignalP"/>
    </source>
</evidence>
<dbReference type="AlphaFoldDB" id="A0A379DCS6"/>
<dbReference type="PANTHER" id="PTHR30632">
    <property type="entry name" value="MOLYBDATE-BINDING PERIPLASMIC PROTEIN"/>
    <property type="match status" value="1"/>
</dbReference>
<dbReference type="InterPro" id="IPR050682">
    <property type="entry name" value="ModA/WtpA"/>
</dbReference>
<sequence length="272" mass="29698">MKNYFKNSALFLCICLLFLTACAKDKATEEKNNSKTAVEVEKNQFENQTLLVYAGAGLKKPMEKIKDEFETKTGAKLEIVYAGSGQLLAQLEQSGKGDVFIVGSKPTYDAAIEKGLANESVPVAHHTPVIVTQKGNEKNIYGLKNLNQDGIKLALGDAEANAIGKTSVKMFEKAGITDYEKNVVVKTATVNELYQAIKTGSVDAAIVTKDSAFGKDDLEIVEIEPEFLIDQVISIGTLKISENEELAQKLVEYMKSDSASFAFEEFGFKTVK</sequence>
<dbReference type="GO" id="GO:0046872">
    <property type="term" value="F:metal ion binding"/>
    <property type="evidence" value="ECO:0007669"/>
    <property type="project" value="UniProtKB-KW"/>
</dbReference>
<evidence type="ECO:0000313" key="7">
    <source>
        <dbReference type="EMBL" id="SUB75580.1"/>
    </source>
</evidence>
<dbReference type="GO" id="GO:0030973">
    <property type="term" value="F:molybdate ion binding"/>
    <property type="evidence" value="ECO:0007669"/>
    <property type="project" value="TreeGrafter"/>
</dbReference>
<evidence type="ECO:0000256" key="1">
    <source>
        <dbReference type="ARBA" id="ARBA00009175"/>
    </source>
</evidence>
<feature type="binding site" evidence="4">
    <location>
        <position position="190"/>
    </location>
    <ligand>
        <name>molybdate</name>
        <dbReference type="ChEBI" id="CHEBI:36264"/>
    </ligand>
</feature>
<organism evidence="7 8">
    <name type="scientific">Peptoniphilus indolicus</name>
    <dbReference type="NCBI Taxonomy" id="33030"/>
    <lineage>
        <taxon>Bacteria</taxon>
        <taxon>Bacillati</taxon>
        <taxon>Bacillota</taxon>
        <taxon>Tissierellia</taxon>
        <taxon>Tissierellales</taxon>
        <taxon>Peptoniphilaceae</taxon>
        <taxon>Peptoniphilus</taxon>
    </lineage>
</organism>
<keyword evidence="4" id="KW-0500">Molybdenum</keyword>
<dbReference type="Pfam" id="PF13531">
    <property type="entry name" value="SBP_bac_11"/>
    <property type="match status" value="1"/>
</dbReference>
<dbReference type="SMART" id="SM00062">
    <property type="entry name" value="PBPb"/>
    <property type="match status" value="1"/>
</dbReference>
<evidence type="ECO:0000256" key="2">
    <source>
        <dbReference type="ARBA" id="ARBA00022723"/>
    </source>
</evidence>
<dbReference type="PROSITE" id="PS51257">
    <property type="entry name" value="PROKAR_LIPOPROTEIN"/>
    <property type="match status" value="1"/>
</dbReference>
<dbReference type="EMBL" id="UGTH01000001">
    <property type="protein sequence ID" value="SUB75580.1"/>
    <property type="molecule type" value="Genomic_DNA"/>
</dbReference>
<dbReference type="NCBIfam" id="TIGR01256">
    <property type="entry name" value="modA"/>
    <property type="match status" value="1"/>
</dbReference>
<accession>A0A379DCS6</accession>
<dbReference type="PIRSF" id="PIRSF004846">
    <property type="entry name" value="ModA"/>
    <property type="match status" value="1"/>
</dbReference>
<dbReference type="Gene3D" id="3.40.190.10">
    <property type="entry name" value="Periplasmic binding protein-like II"/>
    <property type="match status" value="2"/>
</dbReference>
<comment type="similarity">
    <text evidence="1">Belongs to the bacterial solute-binding protein ModA family.</text>
</comment>
<keyword evidence="2 4" id="KW-0479">Metal-binding</keyword>
<gene>
    <name evidence="7" type="ORF">NCTC11088_01378</name>
</gene>
<dbReference type="GO" id="GO:0015689">
    <property type="term" value="P:molybdate ion transport"/>
    <property type="evidence" value="ECO:0007669"/>
    <property type="project" value="InterPro"/>
</dbReference>